<gene>
    <name evidence="2" type="ORF">HMPREF2086_00278</name>
</gene>
<evidence type="ECO:0000313" key="3">
    <source>
        <dbReference type="Proteomes" id="UP000018731"/>
    </source>
</evidence>
<dbReference type="GO" id="GO:0016758">
    <property type="term" value="F:hexosyltransferase activity"/>
    <property type="evidence" value="ECO:0007669"/>
    <property type="project" value="UniProtKB-ARBA"/>
</dbReference>
<dbReference type="HOGENOM" id="CLU_025996_4_0_7"/>
<dbReference type="STRING" id="1357400.HMPREF2086_00278"/>
<comment type="caution">
    <text evidence="2">The sequence shown here is derived from an EMBL/GenBank/DDBJ whole genome shotgun (WGS) entry which is preliminary data.</text>
</comment>
<dbReference type="PANTHER" id="PTHR22916:SF3">
    <property type="entry name" value="UDP-GLCNAC:BETAGAL BETA-1,3-N-ACETYLGLUCOSAMINYLTRANSFERASE-LIKE PROTEIN 1"/>
    <property type="match status" value="1"/>
</dbReference>
<accession>V8CC76</accession>
<dbReference type="Gene3D" id="3.90.550.10">
    <property type="entry name" value="Spore Coat Polysaccharide Biosynthesis Protein SpsA, Chain A"/>
    <property type="match status" value="1"/>
</dbReference>
<dbReference type="Pfam" id="PF00535">
    <property type="entry name" value="Glycos_transf_2"/>
    <property type="match status" value="1"/>
</dbReference>
<dbReference type="CDD" id="cd00761">
    <property type="entry name" value="Glyco_tranf_GTA_type"/>
    <property type="match status" value="1"/>
</dbReference>
<dbReference type="eggNOG" id="COG0463">
    <property type="taxonomic scope" value="Bacteria"/>
</dbReference>
<organism evidence="2 3">
    <name type="scientific">Helicobacter macacae MIT 99-5501</name>
    <dbReference type="NCBI Taxonomy" id="1357400"/>
    <lineage>
        <taxon>Bacteria</taxon>
        <taxon>Pseudomonadati</taxon>
        <taxon>Campylobacterota</taxon>
        <taxon>Epsilonproteobacteria</taxon>
        <taxon>Campylobacterales</taxon>
        <taxon>Helicobacteraceae</taxon>
        <taxon>Helicobacter</taxon>
    </lineage>
</organism>
<reference evidence="2 3" key="1">
    <citation type="journal article" date="2014" name="Genome Announc.">
        <title>Draft genome sequences of six enterohepatic helicobacter species isolated from humans and one from rhesus macaques.</title>
        <authorList>
            <person name="Shen Z."/>
            <person name="Sheh A."/>
            <person name="Young S.K."/>
            <person name="Abouelliel A."/>
            <person name="Ward D.V."/>
            <person name="Earl A.M."/>
            <person name="Fox J.G."/>
        </authorList>
    </citation>
    <scope>NUCLEOTIDE SEQUENCE [LARGE SCALE GENOMIC DNA]</scope>
    <source>
        <strain evidence="2 3">MIT 99-5501</strain>
    </source>
</reference>
<sequence>MFSLENVKLACLMPTYNKQDTLAKAIESVMMQKADFAYKLVILDDCSSDDSYAIAQEYKKRYPDKIEIVRNETNLKLLKSITNGYSLLKGVDYFCVLDADDYYIYDKKFADAVAFLESHKNYVIYMSNVILLKNNVKMPYHRINQDFIDFDWNDYIMDKGILMQTGGMVYRNIYFKYGINEAFLIGTKQDYGYALRCDAFMLPYHLSSGKAHFVNNLESVYNYNKCGIWSGLQSFEQNLLQALLYIALSDFFPKSKDFFLKKTKRLYDLAIEELRHIDEHIITKNKDLIFYIYSQTYLSNNPIFYNKDLEKLDLSIVQQIFSIKNTPNKRYKVLTILGIKIKFQMKAK</sequence>
<dbReference type="AlphaFoldDB" id="V8CC76"/>
<dbReference type="PANTHER" id="PTHR22916">
    <property type="entry name" value="GLYCOSYLTRANSFERASE"/>
    <property type="match status" value="1"/>
</dbReference>
<protein>
    <recommendedName>
        <fullName evidence="1">Glycosyltransferase 2-like domain-containing protein</fullName>
    </recommendedName>
</protein>
<evidence type="ECO:0000313" key="2">
    <source>
        <dbReference type="EMBL" id="ETD24944.1"/>
    </source>
</evidence>
<evidence type="ECO:0000259" key="1">
    <source>
        <dbReference type="Pfam" id="PF00535"/>
    </source>
</evidence>
<dbReference type="SUPFAM" id="SSF53448">
    <property type="entry name" value="Nucleotide-diphospho-sugar transferases"/>
    <property type="match status" value="1"/>
</dbReference>
<dbReference type="EMBL" id="AZJI01000001">
    <property type="protein sequence ID" value="ETD24944.1"/>
    <property type="molecule type" value="Genomic_DNA"/>
</dbReference>
<keyword evidence="3" id="KW-1185">Reference proteome</keyword>
<dbReference type="InterPro" id="IPR001173">
    <property type="entry name" value="Glyco_trans_2-like"/>
</dbReference>
<dbReference type="Proteomes" id="UP000018731">
    <property type="component" value="Unassembled WGS sequence"/>
</dbReference>
<dbReference type="InterPro" id="IPR029044">
    <property type="entry name" value="Nucleotide-diphossugar_trans"/>
</dbReference>
<dbReference type="PATRIC" id="fig|1357400.3.peg.386"/>
<feature type="domain" description="Glycosyltransferase 2-like" evidence="1">
    <location>
        <begin position="12"/>
        <end position="143"/>
    </location>
</feature>
<proteinExistence type="predicted"/>
<name>V8CC76_9HELI</name>